<gene>
    <name evidence="2" type="ORF">ERX46_04730</name>
</gene>
<keyword evidence="1" id="KW-0472">Membrane</keyword>
<sequence length="344" mass="40320">MKYLLFSIVLLLNAHLVIGQKIDYKKPPSQENTYLFKVVKYHRQPAPPAYMKNRISEIADKPTTQWTAQDSLFYAYENVHLEKFEKALSIFARLQIDTIQEPHAQMLYRTTLQHLERYEMLKKFNKKTIPEDPISIYSIKSAVLDLNDAYIKYKKKTFIPDSTLIFPILKDKALEEMNPKKSPNNNKLVEIAFAIDSAFRHFTILHDEKDYILSQAFEEMADFQKEYFYTTNALFYYAGSRHYYAPDMAVVEKYNSTVEEMNENNYISISFKTKFGKIISNRFRMKTDFTEKAAKDSSVAPKFTPPPKKEGQKDYLPWINNSILIMIILALALAFVVFFMKSKK</sequence>
<evidence type="ECO:0000313" key="3">
    <source>
        <dbReference type="Proteomes" id="UP000293952"/>
    </source>
</evidence>
<dbReference type="RefSeq" id="WP_130092692.1">
    <property type="nucleotide sequence ID" value="NZ_SETE01000002.1"/>
</dbReference>
<evidence type="ECO:0000256" key="1">
    <source>
        <dbReference type="SAM" id="Phobius"/>
    </source>
</evidence>
<keyword evidence="1" id="KW-0812">Transmembrane</keyword>
<dbReference type="Proteomes" id="UP000293952">
    <property type="component" value="Unassembled WGS sequence"/>
</dbReference>
<dbReference type="OrthoDB" id="1466625at2"/>
<comment type="caution">
    <text evidence="2">The sequence shown here is derived from an EMBL/GenBank/DDBJ whole genome shotgun (WGS) entry which is preliminary data.</text>
</comment>
<name>A0A4Q4KMN9_9FLAO</name>
<reference evidence="2 3" key="1">
    <citation type="submission" date="2019-02" db="EMBL/GenBank/DDBJ databases">
        <title>Genome sequence of the sea-ice species Brumimicrobium glaciale.</title>
        <authorList>
            <person name="Bowman J.P."/>
        </authorList>
    </citation>
    <scope>NUCLEOTIDE SEQUENCE [LARGE SCALE GENOMIC DNA]</scope>
    <source>
        <strain evidence="2 3">IC156</strain>
    </source>
</reference>
<keyword evidence="1" id="KW-1133">Transmembrane helix</keyword>
<accession>A0A4Q4KMN9</accession>
<protein>
    <submittedName>
        <fullName evidence="2">Uncharacterized protein</fullName>
    </submittedName>
</protein>
<organism evidence="2 3">
    <name type="scientific">Brumimicrobium glaciale</name>
    <dbReference type="NCBI Taxonomy" id="200475"/>
    <lineage>
        <taxon>Bacteria</taxon>
        <taxon>Pseudomonadati</taxon>
        <taxon>Bacteroidota</taxon>
        <taxon>Flavobacteriia</taxon>
        <taxon>Flavobacteriales</taxon>
        <taxon>Crocinitomicaceae</taxon>
        <taxon>Brumimicrobium</taxon>
    </lineage>
</organism>
<dbReference type="AlphaFoldDB" id="A0A4Q4KMN9"/>
<evidence type="ECO:0000313" key="2">
    <source>
        <dbReference type="EMBL" id="RYM34683.1"/>
    </source>
</evidence>
<feature type="transmembrane region" description="Helical" evidence="1">
    <location>
        <begin position="318"/>
        <end position="340"/>
    </location>
</feature>
<proteinExistence type="predicted"/>
<dbReference type="EMBL" id="SETE01000002">
    <property type="protein sequence ID" value="RYM34683.1"/>
    <property type="molecule type" value="Genomic_DNA"/>
</dbReference>
<keyword evidence="3" id="KW-1185">Reference proteome</keyword>